<dbReference type="InterPro" id="IPR011675">
    <property type="entry name" value="DUF1617"/>
</dbReference>
<sequence length="149" mass="17297">MSKTSVQLRFKNGELVNVYQALQEYKLKGRASLGRTWLGKRLVDADKQFNEDRIATQKVYFKTDDDGEFVYQADKKTLILKDDYTMAEAQSNFDELINEEITIDVSQYSERIKALYQALEDYPYEMDGQVAQVYAILFDELDKAYGKGE</sequence>
<comment type="caution">
    <text evidence="1">The sequence shown here is derived from an EMBL/GenBank/DDBJ whole genome shotgun (WGS) entry which is preliminary data.</text>
</comment>
<proteinExistence type="predicted"/>
<dbReference type="PATRIC" id="fig|1590.306.peg.2224"/>
<gene>
    <name evidence="1" type="ORF">LPJSA22_02220</name>
</gene>
<name>A0A1E3KTM3_LACPN</name>
<dbReference type="Pfam" id="PF07761">
    <property type="entry name" value="DUF1617"/>
    <property type="match status" value="1"/>
</dbReference>
<organism evidence="1 2">
    <name type="scientific">Lactiplantibacillus plantarum</name>
    <name type="common">Lactobacillus plantarum</name>
    <dbReference type="NCBI Taxonomy" id="1590"/>
    <lineage>
        <taxon>Bacteria</taxon>
        <taxon>Bacillati</taxon>
        <taxon>Bacillota</taxon>
        <taxon>Bacilli</taxon>
        <taxon>Lactobacillales</taxon>
        <taxon>Lactobacillaceae</taxon>
        <taxon>Lactiplantibacillus</taxon>
    </lineage>
</organism>
<reference evidence="1 2" key="1">
    <citation type="submission" date="2016-08" db="EMBL/GenBank/DDBJ databases">
        <title>Genome sequencing of Lactobacillus plantarum JSA22, isolated from fermented soybean paste.</title>
        <authorList>
            <person name="Choi H.S."/>
        </authorList>
    </citation>
    <scope>NUCLEOTIDE SEQUENCE [LARGE SCALE GENOMIC DNA]</scope>
    <source>
        <strain evidence="1 2">JSA22</strain>
    </source>
</reference>
<dbReference type="EMBL" id="MCOL01000001">
    <property type="protein sequence ID" value="ODO62215.1"/>
    <property type="molecule type" value="Genomic_DNA"/>
</dbReference>
<dbReference type="Proteomes" id="UP000094892">
    <property type="component" value="Unassembled WGS sequence"/>
</dbReference>
<evidence type="ECO:0000313" key="2">
    <source>
        <dbReference type="Proteomes" id="UP000094892"/>
    </source>
</evidence>
<dbReference type="RefSeq" id="WP_069302533.1">
    <property type="nucleotide sequence ID" value="NZ_CP044233.1"/>
</dbReference>
<evidence type="ECO:0008006" key="3">
    <source>
        <dbReference type="Google" id="ProtNLM"/>
    </source>
</evidence>
<dbReference type="AlphaFoldDB" id="A0A1E3KTM3"/>
<evidence type="ECO:0000313" key="1">
    <source>
        <dbReference type="EMBL" id="ODO62215.1"/>
    </source>
</evidence>
<accession>A0A1E3KTM3</accession>
<protein>
    <recommendedName>
        <fullName evidence="3">DUF1617 family protein</fullName>
    </recommendedName>
</protein>